<feature type="non-terminal residue" evidence="1">
    <location>
        <position position="62"/>
    </location>
</feature>
<proteinExistence type="predicted"/>
<protein>
    <submittedName>
        <fullName evidence="1">Uncharacterized protein</fullName>
    </submittedName>
</protein>
<reference evidence="1" key="1">
    <citation type="submission" date="2021-02" db="EMBL/GenBank/DDBJ databases">
        <authorList>
            <person name="Nowell W R."/>
        </authorList>
    </citation>
    <scope>NUCLEOTIDE SEQUENCE</scope>
</reference>
<name>A0A8S3C6R8_9BILA</name>
<dbReference type="AlphaFoldDB" id="A0A8S3C6R8"/>
<accession>A0A8S3C6R8</accession>
<evidence type="ECO:0000313" key="2">
    <source>
        <dbReference type="Proteomes" id="UP000681720"/>
    </source>
</evidence>
<organism evidence="1 2">
    <name type="scientific">Rotaria magnacalcarata</name>
    <dbReference type="NCBI Taxonomy" id="392030"/>
    <lineage>
        <taxon>Eukaryota</taxon>
        <taxon>Metazoa</taxon>
        <taxon>Spiralia</taxon>
        <taxon>Gnathifera</taxon>
        <taxon>Rotifera</taxon>
        <taxon>Eurotatoria</taxon>
        <taxon>Bdelloidea</taxon>
        <taxon>Philodinida</taxon>
        <taxon>Philodinidae</taxon>
        <taxon>Rotaria</taxon>
    </lineage>
</organism>
<dbReference type="EMBL" id="CAJOBJ010174639">
    <property type="protein sequence ID" value="CAF4896107.1"/>
    <property type="molecule type" value="Genomic_DNA"/>
</dbReference>
<comment type="caution">
    <text evidence="1">The sequence shown here is derived from an EMBL/GenBank/DDBJ whole genome shotgun (WGS) entry which is preliminary data.</text>
</comment>
<feature type="non-terminal residue" evidence="1">
    <location>
        <position position="1"/>
    </location>
</feature>
<dbReference type="Proteomes" id="UP000681720">
    <property type="component" value="Unassembled WGS sequence"/>
</dbReference>
<evidence type="ECO:0000313" key="1">
    <source>
        <dbReference type="EMBL" id="CAF4896107.1"/>
    </source>
</evidence>
<sequence length="62" mass="7464">LCCKIIQRDQRVELIKLFQILINQSENIEANTHWYLTQLIEVNAWNGDQVDEPDYERRLNGY</sequence>
<gene>
    <name evidence="1" type="ORF">GIL414_LOCUS51585</name>
</gene>